<dbReference type="CDD" id="cd08977">
    <property type="entry name" value="SusD"/>
    <property type="match status" value="1"/>
</dbReference>
<dbReference type="OrthoDB" id="653598at2"/>
<evidence type="ECO:0000313" key="8">
    <source>
        <dbReference type="EMBL" id="OEK08957.1"/>
    </source>
</evidence>
<dbReference type="GO" id="GO:0009279">
    <property type="term" value="C:cell outer membrane"/>
    <property type="evidence" value="ECO:0007669"/>
    <property type="project" value="UniProtKB-SubCell"/>
</dbReference>
<feature type="domain" description="RagB/SusD" evidence="6">
    <location>
        <begin position="345"/>
        <end position="442"/>
    </location>
</feature>
<evidence type="ECO:0000259" key="7">
    <source>
        <dbReference type="Pfam" id="PF14322"/>
    </source>
</evidence>
<dbReference type="Pfam" id="PF07980">
    <property type="entry name" value="SusD_RagB"/>
    <property type="match status" value="1"/>
</dbReference>
<dbReference type="STRING" id="1849968.A8C32_13690"/>
<comment type="similarity">
    <text evidence="2">Belongs to the SusD family.</text>
</comment>
<reference evidence="8 9" key="1">
    <citation type="submission" date="2016-05" db="EMBL/GenBank/DDBJ databases">
        <title>Draft Genome Sequence of Algibacter sp. Strain SK-16 Isolated from the Surface Water of Aburatsubo Inlet.</title>
        <authorList>
            <person name="Wong S.-K."/>
            <person name="Yoshizawa S."/>
            <person name="Nakajima Y."/>
            <person name="Ogura Y."/>
            <person name="Tetsuya H."/>
            <person name="Hamasaki K."/>
        </authorList>
    </citation>
    <scope>NUCLEOTIDE SEQUENCE [LARGE SCALE GENOMIC DNA]</scope>
    <source>
        <strain evidence="8 9">SK-16</strain>
    </source>
</reference>
<dbReference type="Proteomes" id="UP000095713">
    <property type="component" value="Unassembled WGS sequence"/>
</dbReference>
<evidence type="ECO:0000313" key="9">
    <source>
        <dbReference type="Proteomes" id="UP000095713"/>
    </source>
</evidence>
<dbReference type="InterPro" id="IPR011990">
    <property type="entry name" value="TPR-like_helical_dom_sf"/>
</dbReference>
<dbReference type="EMBL" id="MDJD01000014">
    <property type="protein sequence ID" value="OEK08957.1"/>
    <property type="molecule type" value="Genomic_DNA"/>
</dbReference>
<evidence type="ECO:0000259" key="6">
    <source>
        <dbReference type="Pfam" id="PF07980"/>
    </source>
</evidence>
<dbReference type="RefSeq" id="WP_069829212.1">
    <property type="nucleotide sequence ID" value="NZ_MDJD01000014.1"/>
</dbReference>
<dbReference type="Gene3D" id="1.25.40.390">
    <property type="match status" value="1"/>
</dbReference>
<evidence type="ECO:0000256" key="5">
    <source>
        <dbReference type="ARBA" id="ARBA00023237"/>
    </source>
</evidence>
<evidence type="ECO:0000256" key="2">
    <source>
        <dbReference type="ARBA" id="ARBA00006275"/>
    </source>
</evidence>
<evidence type="ECO:0000256" key="3">
    <source>
        <dbReference type="ARBA" id="ARBA00022729"/>
    </source>
</evidence>
<keyword evidence="5" id="KW-0998">Cell outer membrane</keyword>
<feature type="domain" description="SusD-like N-terminal" evidence="7">
    <location>
        <begin position="21"/>
        <end position="231"/>
    </location>
</feature>
<comment type="subcellular location">
    <subcellularLocation>
        <location evidence="1">Cell outer membrane</location>
    </subcellularLocation>
</comment>
<dbReference type="Pfam" id="PF14322">
    <property type="entry name" value="SusD-like_3"/>
    <property type="match status" value="1"/>
</dbReference>
<keyword evidence="3" id="KW-0732">Signal</keyword>
<dbReference type="InterPro" id="IPR012944">
    <property type="entry name" value="SusD_RagB_dom"/>
</dbReference>
<comment type="caution">
    <text evidence="8">The sequence shown here is derived from an EMBL/GenBank/DDBJ whole genome shotgun (WGS) entry which is preliminary data.</text>
</comment>
<keyword evidence="4" id="KW-0472">Membrane</keyword>
<dbReference type="InterPro" id="IPR033985">
    <property type="entry name" value="SusD-like_N"/>
</dbReference>
<evidence type="ECO:0008006" key="10">
    <source>
        <dbReference type="Google" id="ProtNLM"/>
    </source>
</evidence>
<dbReference type="SUPFAM" id="SSF48452">
    <property type="entry name" value="TPR-like"/>
    <property type="match status" value="1"/>
</dbReference>
<dbReference type="PROSITE" id="PS51257">
    <property type="entry name" value="PROKAR_LIPOPROTEIN"/>
    <property type="match status" value="1"/>
</dbReference>
<dbReference type="AlphaFoldDB" id="A0A1E5TC99"/>
<gene>
    <name evidence="8" type="ORF">A8C32_13690</name>
</gene>
<proteinExistence type="inferred from homology"/>
<keyword evidence="9" id="KW-1185">Reference proteome</keyword>
<evidence type="ECO:0000256" key="1">
    <source>
        <dbReference type="ARBA" id="ARBA00004442"/>
    </source>
</evidence>
<organism evidence="8 9">
    <name type="scientific">Flavivirga aquatica</name>
    <dbReference type="NCBI Taxonomy" id="1849968"/>
    <lineage>
        <taxon>Bacteria</taxon>
        <taxon>Pseudomonadati</taxon>
        <taxon>Bacteroidota</taxon>
        <taxon>Flavobacteriia</taxon>
        <taxon>Flavobacteriales</taxon>
        <taxon>Flavobacteriaceae</taxon>
        <taxon>Flavivirga</taxon>
    </lineage>
</organism>
<accession>A0A1E5TC99</accession>
<evidence type="ECO:0000256" key="4">
    <source>
        <dbReference type="ARBA" id="ARBA00023136"/>
    </source>
</evidence>
<sequence length="465" mass="52669">MKNYLYILCLAFLVFACDREEYLDLQPKGQIIPSKISDYRLLLDQTLDLGGVSSGLIETFSNTEMASDDVMITDNLSNSYSEGTPDTNIYTWNDNIFTPDQEDGDWQSLYSQIYTANIVLEEILNATNGTLEEKLALKAEAHAHRAFSYFILVNLYGIHYNSTSASTDLGVPLRLGTELAGIEFSRATIEEVYNLILDDLNEALDNLPDTPELVHRPSKAGTYSLLARVYLYMGNFQKAWEASNNALLLSNTLADYNTYPDWFFPDIMNPGNLPQTDPEIIWHKASNSTYAFRIASDDYLSLLEPNDQRRRRFANPFLFGLGGSESIYTLGSVRNFKELGPSVPEMLLTRAECNARLGNLPEALNDVNTLLKMRMDTGTFIPITGTDQDEVLNLVKKERRLELIMKGHRFFDLKRYNVYDTPKVNLTHVYNGTTYTLNANSPNWALPIAAKYILQNPEIGENIRE</sequence>
<protein>
    <recommendedName>
        <fullName evidence="10">Carbohydrate-binding protein SusD</fullName>
    </recommendedName>
</protein>
<name>A0A1E5TC99_9FLAO</name>